<sequence length="306" mass="32284">MPGSRLTRDDRERIAAWLADGLGYAEIARLLGRPTSTISREVARNGIPGDYLPGLAHESAVRRAPRRRPGAVRRAAPEPPAFREEFAALLAGTGMPRMCARVFVCLLLRESGGMTSAELAGDLAVSPASVSKAVGYLAAMDLIVRRTEPGRRRERYLVADDVWSRAWRTDATAHADLADAARRGADLVGAGTAAGARLTAMSRFFGWLNGQMRDSRVPDGDPLTVLAALVHAGTPRTTEQLAAALGWPAQRVAGGLAVLAGEPGIADPLALRSTEAGYTAEVRADRLGPAQRAALTAGPGPARASR</sequence>
<dbReference type="InterPro" id="IPR036390">
    <property type="entry name" value="WH_DNA-bd_sf"/>
</dbReference>
<accession>A0A7W7H720</accession>
<dbReference type="InterPro" id="IPR036388">
    <property type="entry name" value="WH-like_DNA-bd_sf"/>
</dbReference>
<dbReference type="PANTHER" id="PTHR10948:SF23">
    <property type="entry name" value="TRANSPOSASE INSI FOR INSERTION SEQUENCE ELEMENT IS30A-RELATED"/>
    <property type="match status" value="1"/>
</dbReference>
<dbReference type="PANTHER" id="PTHR10948">
    <property type="entry name" value="TRANSPOSASE"/>
    <property type="match status" value="1"/>
</dbReference>
<dbReference type="InterPro" id="IPR051917">
    <property type="entry name" value="Transposase-Integrase"/>
</dbReference>
<gene>
    <name evidence="2" type="ORF">BJY16_008321</name>
</gene>
<dbReference type="InterPro" id="IPR009057">
    <property type="entry name" value="Homeodomain-like_sf"/>
</dbReference>
<dbReference type="Gene3D" id="1.10.10.10">
    <property type="entry name" value="Winged helix-like DNA-binding domain superfamily/Winged helix DNA-binding domain"/>
    <property type="match status" value="1"/>
</dbReference>
<dbReference type="SUPFAM" id="SSF46689">
    <property type="entry name" value="Homeodomain-like"/>
    <property type="match status" value="1"/>
</dbReference>
<reference evidence="2 3" key="1">
    <citation type="submission" date="2020-08" db="EMBL/GenBank/DDBJ databases">
        <title>Sequencing the genomes of 1000 actinobacteria strains.</title>
        <authorList>
            <person name="Klenk H.-P."/>
        </authorList>
    </citation>
    <scope>NUCLEOTIDE SEQUENCE [LARGE SCALE GENOMIC DNA]</scope>
    <source>
        <strain evidence="2 3">DSM 45809</strain>
    </source>
</reference>
<dbReference type="Proteomes" id="UP000546162">
    <property type="component" value="Unassembled WGS sequence"/>
</dbReference>
<dbReference type="Pfam" id="PF13936">
    <property type="entry name" value="HTH_38"/>
    <property type="match status" value="1"/>
</dbReference>
<feature type="domain" description="Transposase IS30-like HTH" evidence="1">
    <location>
        <begin position="3"/>
        <end position="45"/>
    </location>
</feature>
<dbReference type="GO" id="GO:0004803">
    <property type="term" value="F:transposase activity"/>
    <property type="evidence" value="ECO:0007669"/>
    <property type="project" value="TreeGrafter"/>
</dbReference>
<dbReference type="GO" id="GO:0005829">
    <property type="term" value="C:cytosol"/>
    <property type="evidence" value="ECO:0007669"/>
    <property type="project" value="TreeGrafter"/>
</dbReference>
<comment type="caution">
    <text evidence="2">The sequence shown here is derived from an EMBL/GenBank/DDBJ whole genome shotgun (WGS) entry which is preliminary data.</text>
</comment>
<evidence type="ECO:0000313" key="3">
    <source>
        <dbReference type="Proteomes" id="UP000546162"/>
    </source>
</evidence>
<dbReference type="AlphaFoldDB" id="A0A7W7H720"/>
<proteinExistence type="predicted"/>
<dbReference type="InterPro" id="IPR025246">
    <property type="entry name" value="IS30-like_HTH"/>
</dbReference>
<evidence type="ECO:0000313" key="2">
    <source>
        <dbReference type="EMBL" id="MBB4744862.1"/>
    </source>
</evidence>
<protein>
    <recommendedName>
        <fullName evidence="1">Transposase IS30-like HTH domain-containing protein</fullName>
    </recommendedName>
</protein>
<evidence type="ECO:0000259" key="1">
    <source>
        <dbReference type="Pfam" id="PF13936"/>
    </source>
</evidence>
<name>A0A7W7H720_9ACTN</name>
<dbReference type="EMBL" id="JACHNB010000001">
    <property type="protein sequence ID" value="MBB4744862.1"/>
    <property type="molecule type" value="Genomic_DNA"/>
</dbReference>
<keyword evidence="3" id="KW-1185">Reference proteome</keyword>
<dbReference type="GO" id="GO:0032196">
    <property type="term" value="P:transposition"/>
    <property type="evidence" value="ECO:0007669"/>
    <property type="project" value="TreeGrafter"/>
</dbReference>
<organism evidence="2 3">
    <name type="scientific">Actinoplanes octamycinicus</name>
    <dbReference type="NCBI Taxonomy" id="135948"/>
    <lineage>
        <taxon>Bacteria</taxon>
        <taxon>Bacillati</taxon>
        <taxon>Actinomycetota</taxon>
        <taxon>Actinomycetes</taxon>
        <taxon>Micromonosporales</taxon>
        <taxon>Micromonosporaceae</taxon>
        <taxon>Actinoplanes</taxon>
    </lineage>
</organism>
<dbReference type="RefSeq" id="WP_185045019.1">
    <property type="nucleotide sequence ID" value="NZ_BAABFG010000005.1"/>
</dbReference>
<dbReference type="SUPFAM" id="SSF46785">
    <property type="entry name" value="Winged helix' DNA-binding domain"/>
    <property type="match status" value="1"/>
</dbReference>